<sequence length="219" mass="24246">MTAEPAPKDYPRASAISHATGTDFPTWVQRLDGAGARDLDHTAIARLLVKDWGVQEWWAQSLTVAYEQQIGRRVVGQSCEGDFSASASRTVGGDMDAVREAWDRFMTDARREQLGLSEGRLTDTEKWRYWRTDVEDGTKLSVNVTAKNGTAENDTAKNGTAKTDAASSSADSSAGDSPRSTLSIEHKGIETAEARDAWKRAWKSTLDDFTTWIKENRDR</sequence>
<dbReference type="Proteomes" id="UP000019754">
    <property type="component" value="Unassembled WGS sequence"/>
</dbReference>
<evidence type="ECO:0000313" key="3">
    <source>
        <dbReference type="Proteomes" id="UP000019754"/>
    </source>
</evidence>
<feature type="region of interest" description="Disordered" evidence="1">
    <location>
        <begin position="145"/>
        <end position="190"/>
    </location>
</feature>
<name>A0A022L0U8_9MICO</name>
<dbReference type="RefSeq" id="WP_017822309.1">
    <property type="nucleotide sequence ID" value="NZ_AORC01000003.1"/>
</dbReference>
<dbReference type="AlphaFoldDB" id="A0A022L0U8"/>
<evidence type="ECO:0000313" key="2">
    <source>
        <dbReference type="EMBL" id="EYT50780.1"/>
    </source>
</evidence>
<comment type="caution">
    <text evidence="2">The sequence shown here is derived from an EMBL/GenBank/DDBJ whole genome shotgun (WGS) entry which is preliminary data.</text>
</comment>
<accession>A0A022L0U8</accession>
<reference evidence="2 3" key="1">
    <citation type="journal article" date="2013" name="Genome Announc.">
        <title>Draft genome sequence of an Actinobacterium, Brachybacterium muris strain UCD-AY4.</title>
        <authorList>
            <person name="Lo J.R."/>
            <person name="Lang J.M."/>
            <person name="Darling A.E."/>
            <person name="Eisen J.A."/>
            <person name="Coil D.A."/>
        </authorList>
    </citation>
    <scope>NUCLEOTIDE SEQUENCE [LARGE SCALE GENOMIC DNA]</scope>
    <source>
        <strain evidence="2 3">UCD-AY4</strain>
    </source>
</reference>
<dbReference type="STRING" id="1249481.D641_0102965"/>
<gene>
    <name evidence="2" type="ORF">D641_0102965</name>
</gene>
<evidence type="ECO:0008006" key="4">
    <source>
        <dbReference type="Google" id="ProtNLM"/>
    </source>
</evidence>
<dbReference type="OrthoDB" id="3837807at2"/>
<dbReference type="EMBL" id="AORC01000003">
    <property type="protein sequence ID" value="EYT50780.1"/>
    <property type="molecule type" value="Genomic_DNA"/>
</dbReference>
<dbReference type="HOGENOM" id="CLU_109315_0_0_11"/>
<protein>
    <recommendedName>
        <fullName evidence="4">DUF4287 domain-containing protein</fullName>
    </recommendedName>
</protein>
<evidence type="ECO:0000256" key="1">
    <source>
        <dbReference type="SAM" id="MobiDB-lite"/>
    </source>
</evidence>
<organism evidence="2 3">
    <name type="scientific">Brachybacterium muris UCD-AY4</name>
    <dbReference type="NCBI Taxonomy" id="1249481"/>
    <lineage>
        <taxon>Bacteria</taxon>
        <taxon>Bacillati</taxon>
        <taxon>Actinomycetota</taxon>
        <taxon>Actinomycetes</taxon>
        <taxon>Micrococcales</taxon>
        <taxon>Dermabacteraceae</taxon>
        <taxon>Brachybacterium</taxon>
    </lineage>
</organism>
<feature type="compositionally biased region" description="Polar residues" evidence="1">
    <location>
        <begin position="145"/>
        <end position="161"/>
    </location>
</feature>
<feature type="compositionally biased region" description="Low complexity" evidence="1">
    <location>
        <begin position="164"/>
        <end position="177"/>
    </location>
</feature>
<proteinExistence type="predicted"/>
<keyword evidence="3" id="KW-1185">Reference proteome</keyword>